<gene>
    <name evidence="1" type="ORF">OLMES_0148</name>
</gene>
<proteinExistence type="predicted"/>
<keyword evidence="2" id="KW-1185">Reference proteome</keyword>
<protein>
    <submittedName>
        <fullName evidence="1">Uncharacterized protein</fullName>
    </submittedName>
</protein>
<accession>A0A1Y0I385</accession>
<name>A0A1Y0I385_9GAMM</name>
<dbReference type="KEGG" id="ome:OLMES_0148"/>
<sequence>MLSALMKRYGSGLKTLTVVLLCLSQTGCLKWFRVAEFGLQFCNFDGHFALQYEQPQPVLWMRDPVLLKSDVDDLLGVTPTQIYQLPDQALLRAGYYFVNREDSRTDRPIFGFELEYLAPEEDWRLYKGIGDEKVSRILPLALVEQGFRALCSRNTDYSLSRIRFGLTNINRSLLPNQGEITALLGPSAYQSESLESDRDFTPLQPAEPLNHRLGYEFDKIGDDNNPGRMKMEIGYAKSGEVLIIQARYSQYEFAVDFTRQRATVYRL</sequence>
<dbReference type="RefSeq" id="WP_087459480.1">
    <property type="nucleotide sequence ID" value="NZ_CP021425.1"/>
</dbReference>
<dbReference type="AlphaFoldDB" id="A0A1Y0I385"/>
<organism evidence="1 2">
    <name type="scientific">Oleiphilus messinensis</name>
    <dbReference type="NCBI Taxonomy" id="141451"/>
    <lineage>
        <taxon>Bacteria</taxon>
        <taxon>Pseudomonadati</taxon>
        <taxon>Pseudomonadota</taxon>
        <taxon>Gammaproteobacteria</taxon>
        <taxon>Oceanospirillales</taxon>
        <taxon>Oleiphilaceae</taxon>
        <taxon>Oleiphilus</taxon>
    </lineage>
</organism>
<evidence type="ECO:0000313" key="2">
    <source>
        <dbReference type="Proteomes" id="UP000196027"/>
    </source>
</evidence>
<evidence type="ECO:0000313" key="1">
    <source>
        <dbReference type="EMBL" id="ARU54256.1"/>
    </source>
</evidence>
<dbReference type="Proteomes" id="UP000196027">
    <property type="component" value="Chromosome"/>
</dbReference>
<reference evidence="1 2" key="1">
    <citation type="submission" date="2017-05" db="EMBL/GenBank/DDBJ databases">
        <title>Genomic insights into alkan degradation activity of Oleiphilus messinensis.</title>
        <authorList>
            <person name="Kozyavkin S.A."/>
            <person name="Slesarev A.I."/>
            <person name="Golyshin P.N."/>
            <person name="Korzhenkov A."/>
            <person name="Golyshina O.N."/>
            <person name="Toshchakov S.V."/>
        </authorList>
    </citation>
    <scope>NUCLEOTIDE SEQUENCE [LARGE SCALE GENOMIC DNA]</scope>
    <source>
        <strain evidence="1 2">ME102</strain>
    </source>
</reference>
<dbReference type="EMBL" id="CP021425">
    <property type="protein sequence ID" value="ARU54256.1"/>
    <property type="molecule type" value="Genomic_DNA"/>
</dbReference>